<feature type="transmembrane region" description="Helical" evidence="4">
    <location>
        <begin position="417"/>
        <end position="436"/>
    </location>
</feature>
<comment type="caution">
    <text evidence="6">The sequence shown here is derived from an EMBL/GenBank/DDBJ whole genome shotgun (WGS) entry which is preliminary data.</text>
</comment>
<dbReference type="EMBL" id="JAHZST010000010">
    <property type="protein sequence ID" value="MBW8184903.1"/>
    <property type="molecule type" value="Genomic_DNA"/>
</dbReference>
<reference evidence="6 7" key="1">
    <citation type="submission" date="2021-07" db="EMBL/GenBank/DDBJ databases">
        <title>Shewanella sp. nov, isolated from SCS.</title>
        <authorList>
            <person name="Cao W.R."/>
        </authorList>
    </citation>
    <scope>NUCLEOTIDE SEQUENCE [LARGE SCALE GENOMIC DNA]</scope>
    <source>
        <strain evidence="6 7">NR704-98</strain>
    </source>
</reference>
<feature type="domain" description="PAS" evidence="5">
    <location>
        <begin position="468"/>
        <end position="534"/>
    </location>
</feature>
<dbReference type="PANTHER" id="PTHR45641:SF19">
    <property type="entry name" value="NEPHROCYSTIN-3"/>
    <property type="match status" value="1"/>
</dbReference>
<dbReference type="CDD" id="cd00130">
    <property type="entry name" value="PAS"/>
    <property type="match status" value="1"/>
</dbReference>
<dbReference type="SMART" id="SM00091">
    <property type="entry name" value="PAS"/>
    <property type="match status" value="1"/>
</dbReference>
<dbReference type="SUPFAM" id="SSF55785">
    <property type="entry name" value="PYP-like sensor domain (PAS domain)"/>
    <property type="match status" value="1"/>
</dbReference>
<accession>A0ABS7E6C4</accession>
<evidence type="ECO:0000313" key="7">
    <source>
        <dbReference type="Proteomes" id="UP001195963"/>
    </source>
</evidence>
<dbReference type="RefSeq" id="WP_220110375.1">
    <property type="nucleotide sequence ID" value="NZ_JAHZST010000010.1"/>
</dbReference>
<evidence type="ECO:0000259" key="5">
    <source>
        <dbReference type="SMART" id="SM00091"/>
    </source>
</evidence>
<gene>
    <name evidence="6" type="ORF">K0625_14675</name>
</gene>
<evidence type="ECO:0000256" key="3">
    <source>
        <dbReference type="PROSITE-ProRule" id="PRU00339"/>
    </source>
</evidence>
<evidence type="ECO:0000313" key="6">
    <source>
        <dbReference type="EMBL" id="MBW8184903.1"/>
    </source>
</evidence>
<protein>
    <submittedName>
        <fullName evidence="6">Tetratricopeptide repeat protein</fullName>
    </submittedName>
</protein>
<keyword evidence="2 3" id="KW-0802">TPR repeat</keyword>
<dbReference type="Pfam" id="PF13424">
    <property type="entry name" value="TPR_12"/>
    <property type="match status" value="2"/>
</dbReference>
<dbReference type="InterPro" id="IPR011990">
    <property type="entry name" value="TPR-like_helical_dom_sf"/>
</dbReference>
<keyword evidence="4" id="KW-0812">Transmembrane</keyword>
<evidence type="ECO:0000256" key="2">
    <source>
        <dbReference type="ARBA" id="ARBA00022803"/>
    </source>
</evidence>
<dbReference type="CDD" id="cd22890">
    <property type="entry name" value="ChiS-DBD"/>
    <property type="match status" value="1"/>
</dbReference>
<keyword evidence="1" id="KW-0677">Repeat</keyword>
<name>A0ABS7E6C4_9GAMM</name>
<feature type="repeat" description="TPR" evidence="3">
    <location>
        <begin position="178"/>
        <end position="211"/>
    </location>
</feature>
<organism evidence="6 7">
    <name type="scientific">Shewanella nanhaiensis</name>
    <dbReference type="NCBI Taxonomy" id="2864872"/>
    <lineage>
        <taxon>Bacteria</taxon>
        <taxon>Pseudomonadati</taxon>
        <taxon>Pseudomonadota</taxon>
        <taxon>Gammaproteobacteria</taxon>
        <taxon>Alteromonadales</taxon>
        <taxon>Shewanellaceae</taxon>
        <taxon>Shewanella</taxon>
    </lineage>
</organism>
<dbReference type="Gene3D" id="1.25.40.10">
    <property type="entry name" value="Tetratricopeptide repeat domain"/>
    <property type="match status" value="1"/>
</dbReference>
<dbReference type="SUPFAM" id="SSF48452">
    <property type="entry name" value="TPR-like"/>
    <property type="match status" value="2"/>
</dbReference>
<evidence type="ECO:0000256" key="1">
    <source>
        <dbReference type="ARBA" id="ARBA00022737"/>
    </source>
</evidence>
<dbReference type="InterPro" id="IPR035965">
    <property type="entry name" value="PAS-like_dom_sf"/>
</dbReference>
<sequence>MLDKQKVRWLLLLLFFGHTNILASDLDTCFKSKGDKVEQIAACENSLAPLKKNHSDYLDLQLQLLILYTSQGSYSLANQTDMAISSLNLTNFPLDKQFKYLRHRGILKYRQGLYPQALLIFEQAYQLAKTDKQTLLEAKALSDIGTANMAMANHKEAISAFHQSLLLKQQLASQRSIAITLNNLGSVYLKMEDWPQAERYYSQALSIYINEGNKASEAHSLENIAVVQMKQGKYKQASQGFKQSLNFFIEIKQEVAQLRLHINMAELNLLQQQLVEAEEHLDLAQKIESKLGNNALTLPLQLNLGQLFIQQGLYQQAESILKTGLALSLENRDSRITTRFYQALIDNAVKFLRWEQAFIFETKLKEHQLKGFQLKFDESLANTRVQFEYERQQQAIELLDKKNKISDLLIQSRNTQLLVLILLIIIMAAAMYALYYRQKQHRIAEQKKLESQINWHRRRVKQLGVSHSALKAAFGQLPQALLVVGNSEEIVYINQSGCELLKQDEAQLVGQRLENIFPRTALNFWEQWDSDSELENALVTDVRLNSQDPEQILDIWLTNISRGEPIAVINMVKHGESTAQKPINSLLTEQDFQHKLVDLMFYCVEFWETTTQSTRIELAEKSGIWRVSIDDGRLRTRSLDRYLSVQQLPKKPRWREVLRTAHYVIAECKLDTEQENTINLKLTALNQHLHTKALL</sequence>
<dbReference type="PROSITE" id="PS50005">
    <property type="entry name" value="TPR"/>
    <property type="match status" value="2"/>
</dbReference>
<feature type="repeat" description="TPR" evidence="3">
    <location>
        <begin position="138"/>
        <end position="171"/>
    </location>
</feature>
<keyword evidence="4" id="KW-1133">Transmembrane helix</keyword>
<proteinExistence type="predicted"/>
<dbReference type="InterPro" id="IPR000014">
    <property type="entry name" value="PAS"/>
</dbReference>
<keyword evidence="4" id="KW-0472">Membrane</keyword>
<dbReference type="Proteomes" id="UP001195963">
    <property type="component" value="Unassembled WGS sequence"/>
</dbReference>
<dbReference type="InterPro" id="IPR019734">
    <property type="entry name" value="TPR_rpt"/>
</dbReference>
<evidence type="ECO:0000256" key="4">
    <source>
        <dbReference type="SAM" id="Phobius"/>
    </source>
</evidence>
<keyword evidence="7" id="KW-1185">Reference proteome</keyword>
<dbReference type="Gene3D" id="3.30.450.20">
    <property type="entry name" value="PAS domain"/>
    <property type="match status" value="1"/>
</dbReference>
<dbReference type="PANTHER" id="PTHR45641">
    <property type="entry name" value="TETRATRICOPEPTIDE REPEAT PROTEIN (AFU_ORTHOLOGUE AFUA_6G03870)"/>
    <property type="match status" value="1"/>
</dbReference>
<dbReference type="SMART" id="SM00028">
    <property type="entry name" value="TPR"/>
    <property type="match status" value="6"/>
</dbReference>